<name>A0A3E1B6F7_RHILT</name>
<keyword evidence="1" id="KW-0479">Metal-binding</keyword>
<dbReference type="AlphaFoldDB" id="A0A3E1B6F7"/>
<dbReference type="SUPFAM" id="SSF49503">
    <property type="entry name" value="Cupredoxins"/>
    <property type="match status" value="1"/>
</dbReference>
<dbReference type="InterPro" id="IPR000923">
    <property type="entry name" value="BlueCu_1"/>
</dbReference>
<organism evidence="4 5">
    <name type="scientific">Rhizobium leguminosarum bv. trifolii</name>
    <dbReference type="NCBI Taxonomy" id="386"/>
    <lineage>
        <taxon>Bacteria</taxon>
        <taxon>Pseudomonadati</taxon>
        <taxon>Pseudomonadota</taxon>
        <taxon>Alphaproteobacteria</taxon>
        <taxon>Hyphomicrobiales</taxon>
        <taxon>Rhizobiaceae</taxon>
        <taxon>Rhizobium/Agrobacterium group</taxon>
        <taxon>Rhizobium</taxon>
    </lineage>
</organism>
<gene>
    <name evidence="4" type="ORF">B5K10_27205</name>
</gene>
<dbReference type="Pfam" id="PF00127">
    <property type="entry name" value="Copper-bind"/>
    <property type="match status" value="1"/>
</dbReference>
<comment type="caution">
    <text evidence="4">The sequence shown here is derived from an EMBL/GenBank/DDBJ whole genome shotgun (WGS) entry which is preliminary data.</text>
</comment>
<evidence type="ECO:0000313" key="5">
    <source>
        <dbReference type="Proteomes" id="UP000256748"/>
    </source>
</evidence>
<evidence type="ECO:0000256" key="1">
    <source>
        <dbReference type="ARBA" id="ARBA00022723"/>
    </source>
</evidence>
<keyword evidence="2" id="KW-0186">Copper</keyword>
<sequence length="164" mass="17055">MNMAPNILNVFLISGILLTGTGIAVSGEPAVVKVTLADTGSDHMAKDLGLGNHGGDKRMATLKITAAPSIVSAGEVTFNVHNSSRSMVHEMVVAKLVDQDAALAYDESTGKLNEESVASLGEVPELDPGSAGSLSLKLEPGTYILFCNIPGHYMGGMWSLVTVE</sequence>
<dbReference type="Gene3D" id="2.60.40.420">
    <property type="entry name" value="Cupredoxins - blue copper proteins"/>
    <property type="match status" value="1"/>
</dbReference>
<evidence type="ECO:0000256" key="2">
    <source>
        <dbReference type="ARBA" id="ARBA00023008"/>
    </source>
</evidence>
<dbReference type="CDD" id="cd00920">
    <property type="entry name" value="Cupredoxin"/>
    <property type="match status" value="1"/>
</dbReference>
<proteinExistence type="predicted"/>
<reference evidence="4 5" key="1">
    <citation type="submission" date="2017-03" db="EMBL/GenBank/DDBJ databases">
        <title>Genome analysis of Rhizobial strains effectives or ineffectives for nitrogen fixation isolated from bean seeds.</title>
        <authorList>
            <person name="Peralta H."/>
            <person name="Aguilar-Vera A."/>
            <person name="Mora Y."/>
            <person name="Vargas-Lagunas C."/>
            <person name="Girard L."/>
            <person name="Mora J."/>
        </authorList>
    </citation>
    <scope>NUCLEOTIDE SEQUENCE [LARGE SCALE GENOMIC DNA]</scope>
    <source>
        <strain evidence="4 5">CCGM5</strain>
    </source>
</reference>
<dbReference type="InterPro" id="IPR033138">
    <property type="entry name" value="Cu_oxidase_CS"/>
</dbReference>
<dbReference type="PROSITE" id="PS00079">
    <property type="entry name" value="MULTICOPPER_OXIDASE1"/>
    <property type="match status" value="1"/>
</dbReference>
<evidence type="ECO:0000313" key="4">
    <source>
        <dbReference type="EMBL" id="RFB85641.1"/>
    </source>
</evidence>
<dbReference type="InterPro" id="IPR008972">
    <property type="entry name" value="Cupredoxin"/>
</dbReference>
<protein>
    <recommendedName>
        <fullName evidence="3">Blue (type 1) copper domain-containing protein</fullName>
    </recommendedName>
</protein>
<evidence type="ECO:0000259" key="3">
    <source>
        <dbReference type="Pfam" id="PF00127"/>
    </source>
</evidence>
<dbReference type="GO" id="GO:0005507">
    <property type="term" value="F:copper ion binding"/>
    <property type="evidence" value="ECO:0007669"/>
    <property type="project" value="InterPro"/>
</dbReference>
<accession>A0A3E1B6F7</accession>
<dbReference type="GO" id="GO:0009055">
    <property type="term" value="F:electron transfer activity"/>
    <property type="evidence" value="ECO:0007669"/>
    <property type="project" value="InterPro"/>
</dbReference>
<dbReference type="Proteomes" id="UP000256748">
    <property type="component" value="Unassembled WGS sequence"/>
</dbReference>
<dbReference type="EMBL" id="NAOO01000036">
    <property type="protein sequence ID" value="RFB85641.1"/>
    <property type="molecule type" value="Genomic_DNA"/>
</dbReference>
<feature type="domain" description="Blue (type 1) copper" evidence="3">
    <location>
        <begin position="71"/>
        <end position="164"/>
    </location>
</feature>